<dbReference type="Proteomes" id="UP000595420">
    <property type="component" value="Chromosome"/>
</dbReference>
<evidence type="ECO:0000313" key="6">
    <source>
        <dbReference type="EMBL" id="QQD72700.1"/>
    </source>
</evidence>
<keyword evidence="2 5" id="KW-0812">Transmembrane</keyword>
<dbReference type="AlphaFoldDB" id="A0A7T5BHK4"/>
<evidence type="ECO:0000256" key="2">
    <source>
        <dbReference type="ARBA" id="ARBA00022692"/>
    </source>
</evidence>
<dbReference type="EMBL" id="CP059488">
    <property type="protein sequence ID" value="QQD72700.1"/>
    <property type="molecule type" value="Genomic_DNA"/>
</dbReference>
<feature type="transmembrane region" description="Helical" evidence="5">
    <location>
        <begin position="261"/>
        <end position="285"/>
    </location>
</feature>
<evidence type="ECO:0000256" key="1">
    <source>
        <dbReference type="ARBA" id="ARBA00004141"/>
    </source>
</evidence>
<dbReference type="Pfam" id="PF00146">
    <property type="entry name" value="NADHdh"/>
    <property type="match status" value="1"/>
</dbReference>
<dbReference type="PANTHER" id="PTHR43359">
    <property type="entry name" value="FORMATE HYDROGENLYASE SUBUNIT 4"/>
    <property type="match status" value="1"/>
</dbReference>
<feature type="transmembrane region" description="Helical" evidence="5">
    <location>
        <begin position="297"/>
        <end position="317"/>
    </location>
</feature>
<name>A0A7T5BHK4_9PROT</name>
<feature type="transmembrane region" description="Helical" evidence="5">
    <location>
        <begin position="12"/>
        <end position="29"/>
    </location>
</feature>
<dbReference type="PANTHER" id="PTHR43359:SF1">
    <property type="entry name" value="FORMATE HYDROGENLYASE SUBUNIT 4-RELATED"/>
    <property type="match status" value="1"/>
</dbReference>
<evidence type="ECO:0000256" key="5">
    <source>
        <dbReference type="SAM" id="Phobius"/>
    </source>
</evidence>
<organism evidence="6 7">
    <name type="scientific">Acidithiobacillus ferrivorans</name>
    <dbReference type="NCBI Taxonomy" id="160808"/>
    <lineage>
        <taxon>Bacteria</taxon>
        <taxon>Pseudomonadati</taxon>
        <taxon>Pseudomonadota</taxon>
        <taxon>Acidithiobacillia</taxon>
        <taxon>Acidithiobacillales</taxon>
        <taxon>Acidithiobacillaceae</taxon>
        <taxon>Acidithiobacillus</taxon>
    </lineage>
</organism>
<dbReference type="RefSeq" id="WP_198660557.1">
    <property type="nucleotide sequence ID" value="NZ_CP059488.1"/>
</dbReference>
<feature type="transmembrane region" description="Helical" evidence="5">
    <location>
        <begin position="178"/>
        <end position="195"/>
    </location>
</feature>
<feature type="transmembrane region" description="Helical" evidence="5">
    <location>
        <begin position="238"/>
        <end position="255"/>
    </location>
</feature>
<dbReference type="InterPro" id="IPR001694">
    <property type="entry name" value="NADH_UbQ_OxRdtase_su1/FPO"/>
</dbReference>
<dbReference type="GO" id="GO:0005886">
    <property type="term" value="C:plasma membrane"/>
    <property type="evidence" value="ECO:0007669"/>
    <property type="project" value="TreeGrafter"/>
</dbReference>
<comment type="subcellular location">
    <subcellularLocation>
        <location evidence="1">Membrane</location>
        <topology evidence="1">Multi-pass membrane protein</topology>
    </subcellularLocation>
</comment>
<feature type="transmembrane region" description="Helical" evidence="5">
    <location>
        <begin position="96"/>
        <end position="119"/>
    </location>
</feature>
<feature type="transmembrane region" description="Helical" evidence="5">
    <location>
        <begin position="67"/>
        <end position="90"/>
    </location>
</feature>
<evidence type="ECO:0000313" key="7">
    <source>
        <dbReference type="Proteomes" id="UP000595420"/>
    </source>
</evidence>
<dbReference type="InterPro" id="IPR052561">
    <property type="entry name" value="ComplexI_Subunit1"/>
</dbReference>
<gene>
    <name evidence="6" type="ORF">H2515_15335</name>
</gene>
<feature type="transmembrane region" description="Helical" evidence="5">
    <location>
        <begin position="139"/>
        <end position="158"/>
    </location>
</feature>
<accession>A0A7T5BHK4</accession>
<evidence type="ECO:0000256" key="3">
    <source>
        <dbReference type="ARBA" id="ARBA00022989"/>
    </source>
</evidence>
<sequence length="320" mass="34880">MTALGTRFALNLAQVAFLLIFAPLVEGVLHRLEEIIQGKRGPSIWQTYRDIWKLFGKDEVISEESTWVFRFAPIIAFVMPMFVVLLIPALTAYPLFFAFMGDMVAVGFLMAVSGFFVALAGMDTGNVYAAVGASRTHMVGFLAEPVFIMVFFSVSYVANSTIPYFVNATWGASWGSMLQPSHLLVILAFFLLILADEGRIPVDSAAGKVEIAMISHSKGLEYSGTSAALIKWGGTTKLMVLAMIFVNVLVTPWGLAQGTQWTAILAAIGLVLIKLLAFVIVLAFIETTLAKLRLFRISEFLSVAFVICLFAVSVRLVGIG</sequence>
<evidence type="ECO:0000256" key="4">
    <source>
        <dbReference type="ARBA" id="ARBA00023136"/>
    </source>
</evidence>
<keyword evidence="3 5" id="KW-1133">Transmembrane helix</keyword>
<reference evidence="6 7" key="1">
    <citation type="submission" date="2020-07" db="EMBL/GenBank/DDBJ databases">
        <title>Complete genome sequence analysis of Acidithiobacillus ferrivorans XJFY6S-08 reveals extreme environmental adaptation to alpine acid mine drainage.</title>
        <authorList>
            <person name="Yan L."/>
            <person name="Ni Y."/>
        </authorList>
    </citation>
    <scope>NUCLEOTIDE SEQUENCE [LARGE SCALE GENOMIC DNA]</scope>
    <source>
        <strain evidence="6 7">XJFY6S-08</strain>
    </source>
</reference>
<proteinExistence type="predicted"/>
<protein>
    <submittedName>
        <fullName evidence="6">NADH-quinone oxidoreductase subunit H</fullName>
    </submittedName>
</protein>
<keyword evidence="4 5" id="KW-0472">Membrane</keyword>